<dbReference type="Gene3D" id="3.90.1570.30">
    <property type="match status" value="1"/>
</dbReference>
<feature type="domain" description="Restriction endonuclease type I HsdR N-terminal" evidence="1">
    <location>
        <begin position="50"/>
        <end position="118"/>
    </location>
</feature>
<comment type="caution">
    <text evidence="2">The sequence shown here is derived from an EMBL/GenBank/DDBJ whole genome shotgun (WGS) entry which is preliminary data.</text>
</comment>
<dbReference type="GO" id="GO:0005524">
    <property type="term" value="F:ATP binding"/>
    <property type="evidence" value="ECO:0007669"/>
    <property type="project" value="UniProtKB-KW"/>
</dbReference>
<dbReference type="GO" id="GO:0009307">
    <property type="term" value="P:DNA restriction-modification system"/>
    <property type="evidence" value="ECO:0007669"/>
    <property type="project" value="UniProtKB-KW"/>
</dbReference>
<name>A0A2M8ELT2_UNCKA</name>
<sequence>MNYVNEKDTRKRWIDTKLIKSGWTKIVDYSDGLNLSTLHKTAVRELLTQDGFADYALYLNGKPYAIVEAKKLGLNPQNVLQQAHRYAETVNEGLGDFNNYKVPFVYSTNGELIWFEDLRLEKSRSRPVQQFHTPKAIVE</sequence>
<proteinExistence type="predicted"/>
<dbReference type="GO" id="GO:0003677">
    <property type="term" value="F:DNA binding"/>
    <property type="evidence" value="ECO:0007669"/>
    <property type="project" value="UniProtKB-KW"/>
</dbReference>
<evidence type="ECO:0000259" key="1">
    <source>
        <dbReference type="Pfam" id="PF04313"/>
    </source>
</evidence>
<feature type="non-terminal residue" evidence="2">
    <location>
        <position position="139"/>
    </location>
</feature>
<evidence type="ECO:0000313" key="2">
    <source>
        <dbReference type="EMBL" id="PJC23699.1"/>
    </source>
</evidence>
<dbReference type="EMBL" id="PFSJ01000017">
    <property type="protein sequence ID" value="PJC23699.1"/>
    <property type="molecule type" value="Genomic_DNA"/>
</dbReference>
<dbReference type="GO" id="GO:0009035">
    <property type="term" value="F:type I site-specific deoxyribonuclease activity"/>
    <property type="evidence" value="ECO:0007669"/>
    <property type="project" value="UniProtKB-EC"/>
</dbReference>
<dbReference type="AlphaFoldDB" id="A0A2M8ELT2"/>
<reference evidence="3" key="1">
    <citation type="submission" date="2017-09" db="EMBL/GenBank/DDBJ databases">
        <title>Depth-based differentiation of microbial function through sediment-hosted aquifers and enrichment of novel symbionts in the deep terrestrial subsurface.</title>
        <authorList>
            <person name="Probst A.J."/>
            <person name="Ladd B."/>
            <person name="Jarett J.K."/>
            <person name="Geller-Mcgrath D.E."/>
            <person name="Sieber C.M.K."/>
            <person name="Emerson J.B."/>
            <person name="Anantharaman K."/>
            <person name="Thomas B.C."/>
            <person name="Malmstrom R."/>
            <person name="Stieglmeier M."/>
            <person name="Klingl A."/>
            <person name="Woyke T."/>
            <person name="Ryan C.M."/>
            <person name="Banfield J.F."/>
        </authorList>
    </citation>
    <scope>NUCLEOTIDE SEQUENCE [LARGE SCALE GENOMIC DNA]</scope>
</reference>
<protein>
    <submittedName>
        <fullName evidence="2">Restriction endonuclease subunit R</fullName>
    </submittedName>
</protein>
<keyword evidence="2" id="KW-0378">Hydrolase</keyword>
<evidence type="ECO:0000313" key="3">
    <source>
        <dbReference type="Proteomes" id="UP000229756"/>
    </source>
</evidence>
<gene>
    <name evidence="2" type="ORF">CO058_02070</name>
</gene>
<keyword evidence="2" id="KW-0540">Nuclease</keyword>
<organism evidence="2 3">
    <name type="scientific">candidate division WWE3 bacterium CG_4_9_14_0_2_um_filter_35_11</name>
    <dbReference type="NCBI Taxonomy" id="1975077"/>
    <lineage>
        <taxon>Bacteria</taxon>
        <taxon>Katanobacteria</taxon>
    </lineage>
</organism>
<dbReference type="InterPro" id="IPR007409">
    <property type="entry name" value="Restrct_endonuc_type1_HsdR_N"/>
</dbReference>
<accession>A0A2M8ELT2</accession>
<dbReference type="Proteomes" id="UP000229756">
    <property type="component" value="Unassembled WGS sequence"/>
</dbReference>
<dbReference type="Pfam" id="PF04313">
    <property type="entry name" value="HSDR_N"/>
    <property type="match status" value="1"/>
</dbReference>
<keyword evidence="2" id="KW-0255">Endonuclease</keyword>